<protein>
    <recommendedName>
        <fullName evidence="4">Glycosyltransferase RgtA/B/C/D-like domain-containing protein</fullName>
    </recommendedName>
</protein>
<evidence type="ECO:0000256" key="1">
    <source>
        <dbReference type="SAM" id="Phobius"/>
    </source>
</evidence>
<feature type="transmembrane region" description="Helical" evidence="1">
    <location>
        <begin position="250"/>
        <end position="266"/>
    </location>
</feature>
<name>A0A2M8P159_9CHLR</name>
<organism evidence="2 3">
    <name type="scientific">Candidatus Thermofonsia Clade 1 bacterium</name>
    <dbReference type="NCBI Taxonomy" id="2364210"/>
    <lineage>
        <taxon>Bacteria</taxon>
        <taxon>Bacillati</taxon>
        <taxon>Chloroflexota</taxon>
        <taxon>Candidatus Thermofontia</taxon>
        <taxon>Candidatus Thermofonsia Clade 1</taxon>
    </lineage>
</organism>
<gene>
    <name evidence="2" type="ORF">CUN51_05315</name>
</gene>
<evidence type="ECO:0000313" key="3">
    <source>
        <dbReference type="Proteomes" id="UP000228921"/>
    </source>
</evidence>
<feature type="transmembrane region" description="Helical" evidence="1">
    <location>
        <begin position="27"/>
        <end position="48"/>
    </location>
</feature>
<feature type="transmembrane region" description="Helical" evidence="1">
    <location>
        <begin position="227"/>
        <end position="244"/>
    </location>
</feature>
<accession>A0A2M8P159</accession>
<reference evidence="2 3" key="1">
    <citation type="submission" date="2017-11" db="EMBL/GenBank/DDBJ databases">
        <title>Evolution of Phototrophy in the Chloroflexi Phylum Driven by Horizontal Gene Transfer.</title>
        <authorList>
            <person name="Ward L.M."/>
            <person name="Hemp J."/>
            <person name="Shih P.M."/>
            <person name="Mcglynn S.E."/>
            <person name="Fischer W."/>
        </authorList>
    </citation>
    <scope>NUCLEOTIDE SEQUENCE [LARGE SCALE GENOMIC DNA]</scope>
    <source>
        <strain evidence="2">CP2_2F</strain>
    </source>
</reference>
<feature type="transmembrane region" description="Helical" evidence="1">
    <location>
        <begin position="373"/>
        <end position="392"/>
    </location>
</feature>
<feature type="transmembrane region" description="Helical" evidence="1">
    <location>
        <begin position="404"/>
        <end position="424"/>
    </location>
</feature>
<feature type="transmembrane region" description="Helical" evidence="1">
    <location>
        <begin position="97"/>
        <end position="114"/>
    </location>
</feature>
<keyword evidence="1" id="KW-0812">Transmembrane</keyword>
<feature type="transmembrane region" description="Helical" evidence="1">
    <location>
        <begin position="191"/>
        <end position="215"/>
    </location>
</feature>
<evidence type="ECO:0000313" key="2">
    <source>
        <dbReference type="EMBL" id="PJF31285.1"/>
    </source>
</evidence>
<dbReference type="AlphaFoldDB" id="A0A2M8P159"/>
<feature type="transmembrane region" description="Helical" evidence="1">
    <location>
        <begin position="351"/>
        <end position="367"/>
    </location>
</feature>
<keyword evidence="1" id="KW-1133">Transmembrane helix</keyword>
<feature type="transmembrane region" description="Helical" evidence="1">
    <location>
        <begin position="152"/>
        <end position="171"/>
    </location>
</feature>
<dbReference type="EMBL" id="PGTK01000004">
    <property type="protein sequence ID" value="PJF31285.1"/>
    <property type="molecule type" value="Genomic_DNA"/>
</dbReference>
<feature type="transmembrane region" description="Helical" evidence="1">
    <location>
        <begin position="278"/>
        <end position="300"/>
    </location>
</feature>
<keyword evidence="1" id="KW-0472">Membrane</keyword>
<evidence type="ECO:0008006" key="4">
    <source>
        <dbReference type="Google" id="ProtNLM"/>
    </source>
</evidence>
<proteinExistence type="predicted"/>
<sequence length="560" mass="62322">MQRNNATATILTQQQAATSVSGTEWRWMIIFGGLLVAASVLPYLWAFISLNTQPTHRFVGILHSPLDSAVYIAKIEQGIRGAWLSSLTHTPEPTPSLFLNSFYLVLGHLANALGLSALTIFHLARLTMSFAMFVAFYHLGSTIWHRLRPRRLFFSILAVGSGLGWLALMLAPETPQTQLAVDLNLFEAIPLLSIFANPHFPLAITLIALIAATYITVFRPGFEMTPSLVNGGLSIALISLALVIVLPHGWLPIASALVIYVIILTVRARRLPQLEILWVSLMILPALPVLVYYFALMTAATPLSAWIAQNQIAPLPPDRYLFGFGLPLIVALPGIWRALRYFERDGDRFMLIWLIVNAIILYLPLPMPQRSVIGMFIPIVYFATRALEDFWFDRIPAKWREAALVALFVFMVPSNVLMAIMPMIGINDPIRGEEGGLMMPKGYVDAFRWLNNTGEGGAVVLAEPLPSLWLPTSTAMRVVYGHPYDTINSKQRLSDVQAWYAGQNCRAIIARYNVRYILTRQETPFNGAVCLNELGLQAPAAVYNDVSIYRVPRELGRASP</sequence>
<comment type="caution">
    <text evidence="2">The sequence shown here is derived from an EMBL/GenBank/DDBJ whole genome shotgun (WGS) entry which is preliminary data.</text>
</comment>
<dbReference type="Proteomes" id="UP000228921">
    <property type="component" value="Unassembled WGS sequence"/>
</dbReference>
<feature type="transmembrane region" description="Helical" evidence="1">
    <location>
        <begin position="320"/>
        <end position="339"/>
    </location>
</feature>